<sequence length="103" mass="11911">MFFADLRENFHRPSYLPDTLHSGADRRSVHSRGVQLVSRANPPIVNSDQNCSQGKQLLAINAHWMCCAFQRNRACIELLYSKVATPERTLLISLRRFSKYLYI</sequence>
<dbReference type="AlphaFoldDB" id="A0A0A2KNI1"/>
<comment type="caution">
    <text evidence="1">The sequence shown here is derived from an EMBL/GenBank/DDBJ whole genome shotgun (WGS) entry which is preliminary data.</text>
</comment>
<dbReference type="EMBL" id="JQGA01001153">
    <property type="protein sequence ID" value="KGO69329.1"/>
    <property type="molecule type" value="Genomic_DNA"/>
</dbReference>
<organism evidence="1 2">
    <name type="scientific">Penicillium italicum</name>
    <name type="common">Blue mold</name>
    <dbReference type="NCBI Taxonomy" id="40296"/>
    <lineage>
        <taxon>Eukaryota</taxon>
        <taxon>Fungi</taxon>
        <taxon>Dikarya</taxon>
        <taxon>Ascomycota</taxon>
        <taxon>Pezizomycotina</taxon>
        <taxon>Eurotiomycetes</taxon>
        <taxon>Eurotiomycetidae</taxon>
        <taxon>Eurotiales</taxon>
        <taxon>Aspergillaceae</taxon>
        <taxon>Penicillium</taxon>
    </lineage>
</organism>
<accession>A0A0A2KNI1</accession>
<evidence type="ECO:0000313" key="2">
    <source>
        <dbReference type="Proteomes" id="UP000030104"/>
    </source>
</evidence>
<dbReference type="HOGENOM" id="CLU_2264636_0_0_1"/>
<gene>
    <name evidence="1" type="ORF">PITC_095110</name>
</gene>
<evidence type="ECO:0000313" key="1">
    <source>
        <dbReference type="EMBL" id="KGO69329.1"/>
    </source>
</evidence>
<dbReference type="Proteomes" id="UP000030104">
    <property type="component" value="Unassembled WGS sequence"/>
</dbReference>
<keyword evidence="2" id="KW-1185">Reference proteome</keyword>
<name>A0A0A2KNI1_PENIT</name>
<reference evidence="1 2" key="1">
    <citation type="journal article" date="2015" name="Mol. Plant Microbe Interact.">
        <title>Genome, transcriptome, and functional analyses of Penicillium expansum provide new insights into secondary metabolism and pathogenicity.</title>
        <authorList>
            <person name="Ballester A.R."/>
            <person name="Marcet-Houben M."/>
            <person name="Levin E."/>
            <person name="Sela N."/>
            <person name="Selma-Lazaro C."/>
            <person name="Carmona L."/>
            <person name="Wisniewski M."/>
            <person name="Droby S."/>
            <person name="Gonzalez-Candelas L."/>
            <person name="Gabaldon T."/>
        </authorList>
    </citation>
    <scope>NUCLEOTIDE SEQUENCE [LARGE SCALE GENOMIC DNA]</scope>
    <source>
        <strain evidence="1 2">PHI-1</strain>
    </source>
</reference>
<protein>
    <submittedName>
        <fullName evidence="1">Uncharacterized protein</fullName>
    </submittedName>
</protein>
<proteinExistence type="predicted"/>